<dbReference type="Proteomes" id="UP001165065">
    <property type="component" value="Unassembled WGS sequence"/>
</dbReference>
<dbReference type="CDD" id="cd03801">
    <property type="entry name" value="GT4_PimA-like"/>
    <property type="match status" value="1"/>
</dbReference>
<evidence type="ECO:0000259" key="2">
    <source>
        <dbReference type="Pfam" id="PF00534"/>
    </source>
</evidence>
<comment type="caution">
    <text evidence="3">The sequence shown here is derived from an EMBL/GenBank/DDBJ whole genome shotgun (WGS) entry which is preliminary data.</text>
</comment>
<dbReference type="Pfam" id="PF00534">
    <property type="entry name" value="Glycos_transf_1"/>
    <property type="match status" value="1"/>
</dbReference>
<dbReference type="OrthoDB" id="197691at2759"/>
<dbReference type="PANTHER" id="PTHR45947:SF3">
    <property type="entry name" value="SULFOQUINOVOSYL TRANSFERASE SQD2"/>
    <property type="match status" value="1"/>
</dbReference>
<organism evidence="3 4">
    <name type="scientific">Triparma columacea</name>
    <dbReference type="NCBI Taxonomy" id="722753"/>
    <lineage>
        <taxon>Eukaryota</taxon>
        <taxon>Sar</taxon>
        <taxon>Stramenopiles</taxon>
        <taxon>Ochrophyta</taxon>
        <taxon>Bolidophyceae</taxon>
        <taxon>Parmales</taxon>
        <taxon>Triparmaceae</taxon>
        <taxon>Triparma</taxon>
    </lineage>
</organism>
<evidence type="ECO:0000313" key="3">
    <source>
        <dbReference type="EMBL" id="GMI41022.1"/>
    </source>
</evidence>
<sequence>MFDLVWRGGAGGVQEVVEMEVKQEAIEVDIEQKEQEVTQYVGGGGESSPMADGTPRVVFVDTVPTNSIDGQRAVWISQIEMGDTSLASAFQYEYIFVGDWSKDSVVVQAVEEVGGIPKFVMGQLVDSDEDAEVINQMFKRVKKFEELKDEILIEAFGGLCEAVRGGNVGVVMMHQELRNIHDHYVVELMRICGCKRVVVELPLMPTKIVLSVSPDLFVAPSDFVRREYRRLGGKGIVEVVNPGVEIVADGSEVGEVRKRGSGKIVQIAAVMRLDPDKNPLLLLKGLSHVANVCERVNVKVAGDGKLREDLSKAANSLGLTCVEFLGPQNKTEVDELLKTSEIFVNPSTYNLQTWGIANLEAMARGLAVIAFNVGGTADYLLNDMNCVVPNFSGEGIGEAIELLLIDTTLRTRLGRAARATAKGHSATRMRERYQYIYTRRRRGVKMMEES</sequence>
<dbReference type="PANTHER" id="PTHR45947">
    <property type="entry name" value="SULFOQUINOVOSYL TRANSFERASE SQD2"/>
    <property type="match status" value="1"/>
</dbReference>
<dbReference type="SUPFAM" id="SSF53756">
    <property type="entry name" value="UDP-Glycosyltransferase/glycogen phosphorylase"/>
    <property type="match status" value="1"/>
</dbReference>
<dbReference type="EMBL" id="BRYA01000141">
    <property type="protein sequence ID" value="GMI41022.1"/>
    <property type="molecule type" value="Genomic_DNA"/>
</dbReference>
<accession>A0A9W7GBZ0</accession>
<gene>
    <name evidence="3" type="ORF">TrCOL_g10584</name>
</gene>
<keyword evidence="1" id="KW-0808">Transferase</keyword>
<reference evidence="4" key="1">
    <citation type="journal article" date="2023" name="Commun. Biol.">
        <title>Genome analysis of Parmales, the sister group of diatoms, reveals the evolutionary specialization of diatoms from phago-mixotrophs to photoautotrophs.</title>
        <authorList>
            <person name="Ban H."/>
            <person name="Sato S."/>
            <person name="Yoshikawa S."/>
            <person name="Yamada K."/>
            <person name="Nakamura Y."/>
            <person name="Ichinomiya M."/>
            <person name="Sato N."/>
            <person name="Blanc-Mathieu R."/>
            <person name="Endo H."/>
            <person name="Kuwata A."/>
            <person name="Ogata H."/>
        </authorList>
    </citation>
    <scope>NUCLEOTIDE SEQUENCE [LARGE SCALE GENOMIC DNA]</scope>
</reference>
<dbReference type="Gene3D" id="3.40.50.2000">
    <property type="entry name" value="Glycogen Phosphorylase B"/>
    <property type="match status" value="1"/>
</dbReference>
<dbReference type="AlphaFoldDB" id="A0A9W7GBZ0"/>
<name>A0A9W7GBZ0_9STRA</name>
<evidence type="ECO:0000256" key="1">
    <source>
        <dbReference type="ARBA" id="ARBA00022676"/>
    </source>
</evidence>
<dbReference type="InterPro" id="IPR001296">
    <property type="entry name" value="Glyco_trans_1"/>
</dbReference>
<keyword evidence="4" id="KW-1185">Reference proteome</keyword>
<dbReference type="InterPro" id="IPR050194">
    <property type="entry name" value="Glycosyltransferase_grp1"/>
</dbReference>
<proteinExistence type="predicted"/>
<evidence type="ECO:0000313" key="4">
    <source>
        <dbReference type="Proteomes" id="UP001165065"/>
    </source>
</evidence>
<protein>
    <recommendedName>
        <fullName evidence="2">Glycosyl transferase family 1 domain-containing protein</fullName>
    </recommendedName>
</protein>
<feature type="domain" description="Glycosyl transferase family 1" evidence="2">
    <location>
        <begin position="267"/>
        <end position="419"/>
    </location>
</feature>
<dbReference type="GO" id="GO:0016757">
    <property type="term" value="F:glycosyltransferase activity"/>
    <property type="evidence" value="ECO:0007669"/>
    <property type="project" value="UniProtKB-KW"/>
</dbReference>
<keyword evidence="1" id="KW-0328">Glycosyltransferase</keyword>